<feature type="compositionally biased region" description="Basic and acidic residues" evidence="2">
    <location>
        <begin position="274"/>
        <end position="284"/>
    </location>
</feature>
<evidence type="ECO:0000313" key="3">
    <source>
        <dbReference type="EMBL" id="CAH1102984.1"/>
    </source>
</evidence>
<keyword evidence="4" id="KW-1185">Reference proteome</keyword>
<dbReference type="Proteomes" id="UP001153636">
    <property type="component" value="Chromosome 13"/>
</dbReference>
<name>A0A9P0CPT7_9CUCU</name>
<proteinExistence type="predicted"/>
<feature type="compositionally biased region" description="Polar residues" evidence="2">
    <location>
        <begin position="467"/>
        <end position="486"/>
    </location>
</feature>
<organism evidence="3 4">
    <name type="scientific">Psylliodes chrysocephalus</name>
    <dbReference type="NCBI Taxonomy" id="3402493"/>
    <lineage>
        <taxon>Eukaryota</taxon>
        <taxon>Metazoa</taxon>
        <taxon>Ecdysozoa</taxon>
        <taxon>Arthropoda</taxon>
        <taxon>Hexapoda</taxon>
        <taxon>Insecta</taxon>
        <taxon>Pterygota</taxon>
        <taxon>Neoptera</taxon>
        <taxon>Endopterygota</taxon>
        <taxon>Coleoptera</taxon>
        <taxon>Polyphaga</taxon>
        <taxon>Cucujiformia</taxon>
        <taxon>Chrysomeloidea</taxon>
        <taxon>Chrysomelidae</taxon>
        <taxon>Galerucinae</taxon>
        <taxon>Alticini</taxon>
        <taxon>Psylliodes</taxon>
    </lineage>
</organism>
<feature type="region of interest" description="Disordered" evidence="2">
    <location>
        <begin position="463"/>
        <end position="489"/>
    </location>
</feature>
<protein>
    <submittedName>
        <fullName evidence="3">Uncharacterized protein</fullName>
    </submittedName>
</protein>
<evidence type="ECO:0000256" key="2">
    <source>
        <dbReference type="SAM" id="MobiDB-lite"/>
    </source>
</evidence>
<evidence type="ECO:0000256" key="1">
    <source>
        <dbReference type="SAM" id="Coils"/>
    </source>
</evidence>
<feature type="coiled-coil region" evidence="1">
    <location>
        <begin position="31"/>
        <end position="58"/>
    </location>
</feature>
<gene>
    <name evidence="3" type="ORF">PSYICH_LOCUS3770</name>
</gene>
<sequence length="530" mass="61285">MDTRGRKNSTKGDEEELHALVKSLVTTLCTSEDFIEDIEKLKHENVQINKKVEEQDEIIKSLLKKQEKQDEANRSRNVLFHGLNENVGENCRLLMMNIFSDTMKLKNIIYDNKKLFKNTKIVAREDLTPAKLTMLKAALEKVGKNGKVWTNHGNVFLKYFNADQVKKVVAMGDLKEIISIAKKILKYDSNRHTSDEELRQRNEHANRYTNLPHSPNNLFEPRTKQDRALYKMETDIEERNNKKDNDTPRTLKNIRKKSKKSITPTRNQFQTHESNSKRDDDIGKIVKKRKKGQKFKPLIEVPKNKEDHEKVLNNIKAEKMPHHTSRDDKTHAFVLRWLAKGTKISDIEENLDEEYEIKARAIYTMKTKDRALFLVVTDPVITLEYLNKNTRRVLYTTVTWELKKLTKPIIQCHNCQQWGQATANCGRPPRCLKCAGDHHTLTSTKTPNTPATCANCGALQVRRQRENSSNTRSPPRNTEIPTQITPGGSMDHFAALNEEFTTLNRLVNISELTRAVRALTARLVQRERKS</sequence>
<feature type="compositionally biased region" description="Basic and acidic residues" evidence="2">
    <location>
        <begin position="234"/>
        <end position="249"/>
    </location>
</feature>
<dbReference type="OrthoDB" id="10066957at2759"/>
<dbReference type="AlphaFoldDB" id="A0A9P0CPT7"/>
<feature type="region of interest" description="Disordered" evidence="2">
    <location>
        <begin position="234"/>
        <end position="289"/>
    </location>
</feature>
<keyword evidence="1" id="KW-0175">Coiled coil</keyword>
<reference evidence="3" key="1">
    <citation type="submission" date="2022-01" db="EMBL/GenBank/DDBJ databases">
        <authorList>
            <person name="King R."/>
        </authorList>
    </citation>
    <scope>NUCLEOTIDE SEQUENCE</scope>
</reference>
<feature type="compositionally biased region" description="Polar residues" evidence="2">
    <location>
        <begin position="261"/>
        <end position="273"/>
    </location>
</feature>
<dbReference type="EMBL" id="OV651825">
    <property type="protein sequence ID" value="CAH1102984.1"/>
    <property type="molecule type" value="Genomic_DNA"/>
</dbReference>
<accession>A0A9P0CPT7</accession>
<evidence type="ECO:0000313" key="4">
    <source>
        <dbReference type="Proteomes" id="UP001153636"/>
    </source>
</evidence>